<evidence type="ECO:0000256" key="1">
    <source>
        <dbReference type="ARBA" id="ARBA00022729"/>
    </source>
</evidence>
<keyword evidence="1" id="KW-0732">Signal</keyword>
<organism evidence="3 4">
    <name type="scientific">Nocardioides eburneus</name>
    <dbReference type="NCBI Taxonomy" id="3231482"/>
    <lineage>
        <taxon>Bacteria</taxon>
        <taxon>Bacillati</taxon>
        <taxon>Actinomycetota</taxon>
        <taxon>Actinomycetes</taxon>
        <taxon>Propionibacteriales</taxon>
        <taxon>Nocardioidaceae</taxon>
        <taxon>Nocardioides</taxon>
    </lineage>
</organism>
<comment type="caution">
    <text evidence="3">The sequence shown here is derived from an EMBL/GenBank/DDBJ whole genome shotgun (WGS) entry which is preliminary data.</text>
</comment>
<dbReference type="Pfam" id="PF00497">
    <property type="entry name" value="SBP_bac_3"/>
    <property type="match status" value="1"/>
</dbReference>
<sequence length="271" mass="27848">MAAPAQSEQDVDETLASRLPASLKNGTVRIAVTADLPKVNFTADGTQRGFEPDLITAAAQRLGLTVTWVKSNNPLAELQSGKADGMATFLNDTKEREANGGAWVDYLQAGVSAVVAKCNPQSITSDTDLCGKKVAAATGTVQLAQLTTTKTAGSILKQCKAAGKPAPKAVQAQTNEAAVTALSAGRADALVIDTPIATAIAQSANGALTIGYTEPVEGQPIGVFVLDTDLGKALQAAYQSLVDDGTYGQILDGYAVDTGRLKTITVNGATR</sequence>
<proteinExistence type="predicted"/>
<keyword evidence="4" id="KW-1185">Reference proteome</keyword>
<feature type="domain" description="Solute-binding protein family 3/N-terminal" evidence="2">
    <location>
        <begin position="27"/>
        <end position="257"/>
    </location>
</feature>
<dbReference type="InterPro" id="IPR001638">
    <property type="entry name" value="Solute-binding_3/MltF_N"/>
</dbReference>
<dbReference type="Gene3D" id="3.40.190.10">
    <property type="entry name" value="Periplasmic binding protein-like II"/>
    <property type="match status" value="2"/>
</dbReference>
<accession>A0ABV3T0P5</accession>
<dbReference type="SUPFAM" id="SSF53850">
    <property type="entry name" value="Periplasmic binding protein-like II"/>
    <property type="match status" value="1"/>
</dbReference>
<dbReference type="PANTHER" id="PTHR35936">
    <property type="entry name" value="MEMBRANE-BOUND LYTIC MUREIN TRANSGLYCOSYLASE F"/>
    <property type="match status" value="1"/>
</dbReference>
<protein>
    <submittedName>
        <fullName evidence="3">Transporter substrate-binding domain-containing protein</fullName>
    </submittedName>
</protein>
<gene>
    <name evidence="3" type="ORF">AB3X52_14160</name>
</gene>
<dbReference type="Proteomes" id="UP001556631">
    <property type="component" value="Unassembled WGS sequence"/>
</dbReference>
<dbReference type="PANTHER" id="PTHR35936:SF17">
    <property type="entry name" value="ARGININE-BINDING EXTRACELLULAR PROTEIN ARTP"/>
    <property type="match status" value="1"/>
</dbReference>
<dbReference type="SMART" id="SM00062">
    <property type="entry name" value="PBPb"/>
    <property type="match status" value="1"/>
</dbReference>
<evidence type="ECO:0000313" key="4">
    <source>
        <dbReference type="Proteomes" id="UP001556631"/>
    </source>
</evidence>
<dbReference type="RefSeq" id="WP_367994738.1">
    <property type="nucleotide sequence ID" value="NZ_JBFPJR010000026.1"/>
</dbReference>
<dbReference type="EMBL" id="JBFPJR010000026">
    <property type="protein sequence ID" value="MEX0428769.1"/>
    <property type="molecule type" value="Genomic_DNA"/>
</dbReference>
<evidence type="ECO:0000259" key="2">
    <source>
        <dbReference type="SMART" id="SM00062"/>
    </source>
</evidence>
<name>A0ABV3T0P5_9ACTN</name>
<reference evidence="3 4" key="1">
    <citation type="submission" date="2024-07" db="EMBL/GenBank/DDBJ databases">
        <authorList>
            <person name="Lee S."/>
            <person name="Kang M."/>
        </authorList>
    </citation>
    <scope>NUCLEOTIDE SEQUENCE [LARGE SCALE GENOMIC DNA]</scope>
    <source>
        <strain evidence="3 4">DS6</strain>
    </source>
</reference>
<evidence type="ECO:0000313" key="3">
    <source>
        <dbReference type="EMBL" id="MEX0428769.1"/>
    </source>
</evidence>